<keyword evidence="1" id="KW-0732">Signal</keyword>
<name>A0A4U6TG87_SETVI</name>
<dbReference type="Gramene" id="TKV99568">
    <property type="protein sequence ID" value="TKV99568"/>
    <property type="gene ID" value="SEVIR_8G052200v2"/>
</dbReference>
<protein>
    <recommendedName>
        <fullName evidence="2">DUF4220 domain-containing protein</fullName>
    </recommendedName>
</protein>
<reference evidence="3" key="1">
    <citation type="submission" date="2019-03" db="EMBL/GenBank/DDBJ databases">
        <title>WGS assembly of Setaria viridis.</title>
        <authorList>
            <person name="Huang P."/>
            <person name="Jenkins J."/>
            <person name="Grimwood J."/>
            <person name="Barry K."/>
            <person name="Healey A."/>
            <person name="Mamidi S."/>
            <person name="Sreedasyam A."/>
            <person name="Shu S."/>
            <person name="Feldman M."/>
            <person name="Wu J."/>
            <person name="Yu Y."/>
            <person name="Chen C."/>
            <person name="Johnson J."/>
            <person name="Rokhsar D."/>
            <person name="Baxter I."/>
            <person name="Schmutz J."/>
            <person name="Brutnell T."/>
            <person name="Kellogg E."/>
        </authorList>
    </citation>
    <scope>NUCLEOTIDE SEQUENCE [LARGE SCALE GENOMIC DNA]</scope>
</reference>
<feature type="chain" id="PRO_5020314401" description="DUF4220 domain-containing protein" evidence="1">
    <location>
        <begin position="29"/>
        <end position="732"/>
    </location>
</feature>
<dbReference type="InterPro" id="IPR007658">
    <property type="entry name" value="DUF594"/>
</dbReference>
<dbReference type="PANTHER" id="PTHR31325">
    <property type="entry name" value="OS01G0798800 PROTEIN-RELATED"/>
    <property type="match status" value="1"/>
</dbReference>
<proteinExistence type="predicted"/>
<dbReference type="Pfam" id="PF04578">
    <property type="entry name" value="DUF594"/>
    <property type="match status" value="1"/>
</dbReference>
<evidence type="ECO:0000313" key="3">
    <source>
        <dbReference type="EMBL" id="TKV99568.1"/>
    </source>
</evidence>
<dbReference type="InterPro" id="IPR025315">
    <property type="entry name" value="DUF4220"/>
</dbReference>
<feature type="signal peptide" evidence="1">
    <location>
        <begin position="1"/>
        <end position="28"/>
    </location>
</feature>
<sequence>MASSSAMSSVEAMVILTTLLQLARFAAGSMGPRFSSRRLLIPGVRLLQVMNHNSVTYTLGLMRPPSSSSDDDQTWNDLFQVWAVLIVTMQDSVHIGRPYRTQRMNLIDLLSSLWSANLLREQTRLRLKVPLWLIWSVHASRIVCYYVCSHRAAKASCDKIKLVSDYMAASHDDDDACPRTMRGYRYIVTGEESILDDHDANARPPRDHEELVTVEKVWEQQAYDRLLGSAADGDSRFKDVCLSFALYKLQRRRFFNFPIAEATHPATRRLVSGAILEEGPDGGYDRALRVTEAELSFLHDFLYSNRAWVFSAGFPWVRLLLSLLMTVAASYLFHAVGDITAAIPRRGVFVTHCVIAVVVCRELMEVGVYALSQWTKVAIVCHHVRLRARGGGCRRILPIRRLRRLLVEKVARIVFSIISRGRWDQRIRQYNLLMMPGIEWPAVGPLVPRRCDIRASIPRRAKLDSEVKKVLFRSLKDLVGVPPPPEANNSAQRLQAVNNRLLSDYFRNAFAAGGDQGSSLLVEDPAGELDGESHKILVWHIATGLCQIKLLLEDKAGAGDLYALPATPPHYAAVACLSNYCAYLVTQKLVPDNGLVAEEVFDDVREEAYTALRGCSTVREIRDRLVPAAAAAAHGGAAASTTTIVGMGAQLSEKLLLAYGCRDDHLWERLARFWAGFLLHLSASTRAAKHEIHLQGRGELTTHLWVLLSHAGFLGKTSHGQQLLDPVDLDDA</sequence>
<evidence type="ECO:0000259" key="2">
    <source>
        <dbReference type="Pfam" id="PF13968"/>
    </source>
</evidence>
<keyword evidence="4" id="KW-1185">Reference proteome</keyword>
<accession>A0A4U6TG87</accession>
<feature type="domain" description="DUF4220" evidence="2">
    <location>
        <begin position="48"/>
        <end position="433"/>
    </location>
</feature>
<gene>
    <name evidence="3" type="ORF">SEVIR_8G052200v2</name>
</gene>
<dbReference type="Proteomes" id="UP000298652">
    <property type="component" value="Chromosome 8"/>
</dbReference>
<dbReference type="AlphaFoldDB" id="A0A4U6TG87"/>
<dbReference type="OMA" id="KAARIMF"/>
<organism evidence="3 4">
    <name type="scientific">Setaria viridis</name>
    <name type="common">Green bristlegrass</name>
    <name type="synonym">Setaria italica subsp. viridis</name>
    <dbReference type="NCBI Taxonomy" id="4556"/>
    <lineage>
        <taxon>Eukaryota</taxon>
        <taxon>Viridiplantae</taxon>
        <taxon>Streptophyta</taxon>
        <taxon>Embryophyta</taxon>
        <taxon>Tracheophyta</taxon>
        <taxon>Spermatophyta</taxon>
        <taxon>Magnoliopsida</taxon>
        <taxon>Liliopsida</taxon>
        <taxon>Poales</taxon>
        <taxon>Poaceae</taxon>
        <taxon>PACMAD clade</taxon>
        <taxon>Panicoideae</taxon>
        <taxon>Panicodae</taxon>
        <taxon>Paniceae</taxon>
        <taxon>Cenchrinae</taxon>
        <taxon>Setaria</taxon>
    </lineage>
</organism>
<dbReference type="Pfam" id="PF13968">
    <property type="entry name" value="DUF4220"/>
    <property type="match status" value="1"/>
</dbReference>
<dbReference type="EMBL" id="CM016559">
    <property type="protein sequence ID" value="TKV99568.1"/>
    <property type="molecule type" value="Genomic_DNA"/>
</dbReference>
<evidence type="ECO:0000313" key="4">
    <source>
        <dbReference type="Proteomes" id="UP000298652"/>
    </source>
</evidence>
<evidence type="ECO:0000256" key="1">
    <source>
        <dbReference type="SAM" id="SignalP"/>
    </source>
</evidence>